<evidence type="ECO:0000313" key="4">
    <source>
        <dbReference type="Proteomes" id="UP000030143"/>
    </source>
</evidence>
<feature type="transmembrane region" description="Helical" evidence="2">
    <location>
        <begin position="24"/>
        <end position="44"/>
    </location>
</feature>
<keyword evidence="4" id="KW-1185">Reference proteome</keyword>
<dbReference type="GeneID" id="27680114"/>
<name>A0A0A2I6J1_PENEN</name>
<dbReference type="Proteomes" id="UP000030143">
    <property type="component" value="Unassembled WGS sequence"/>
</dbReference>
<dbReference type="EMBL" id="JQFZ01000094">
    <property type="protein sequence ID" value="KGO59444.1"/>
    <property type="molecule type" value="Genomic_DNA"/>
</dbReference>
<sequence length="151" mass="16942">MAGIYHPVCPAYCRDSNAWKTQLVGGSCGVLALALVLGAVVWIVRFHARQARLKNPQMVINEEYLQQKEEERKREKKSPWWQFRAKNAPRSKAPAHRPIRQLWGHAHVQRPDSSTQVALMAPCGLHLPHPPDVDPDVLSTIKSALKGKGKS</sequence>
<evidence type="ECO:0000256" key="1">
    <source>
        <dbReference type="SAM" id="MobiDB-lite"/>
    </source>
</evidence>
<protein>
    <submittedName>
        <fullName evidence="3">Uncharacterized protein</fullName>
    </submittedName>
</protein>
<feature type="compositionally biased region" description="Basic residues" evidence="1">
    <location>
        <begin position="87"/>
        <end position="96"/>
    </location>
</feature>
<dbReference type="VEuPathDB" id="FungiDB:PEXP_083450"/>
<dbReference type="HOGENOM" id="CLU_1732092_0_0_1"/>
<accession>A0A0A2I6J1</accession>
<feature type="region of interest" description="Disordered" evidence="1">
    <location>
        <begin position="68"/>
        <end position="96"/>
    </location>
</feature>
<organism evidence="3 4">
    <name type="scientific">Penicillium expansum</name>
    <name type="common">Blue mold rot fungus</name>
    <dbReference type="NCBI Taxonomy" id="27334"/>
    <lineage>
        <taxon>Eukaryota</taxon>
        <taxon>Fungi</taxon>
        <taxon>Dikarya</taxon>
        <taxon>Ascomycota</taxon>
        <taxon>Pezizomycotina</taxon>
        <taxon>Eurotiomycetes</taxon>
        <taxon>Eurotiomycetidae</taxon>
        <taxon>Eurotiales</taxon>
        <taxon>Aspergillaceae</taxon>
        <taxon>Penicillium</taxon>
    </lineage>
</organism>
<keyword evidence="2" id="KW-0812">Transmembrane</keyword>
<keyword evidence="2" id="KW-0472">Membrane</keyword>
<dbReference type="PhylomeDB" id="A0A0A2I6J1"/>
<reference evidence="3 4" key="1">
    <citation type="journal article" date="2015" name="Mol. Plant Microbe Interact.">
        <title>Genome, transcriptome, and functional analyses of Penicillium expansum provide new insights into secondary metabolism and pathogenicity.</title>
        <authorList>
            <person name="Ballester A.R."/>
            <person name="Marcet-Houben M."/>
            <person name="Levin E."/>
            <person name="Sela N."/>
            <person name="Selma-Lazaro C."/>
            <person name="Carmona L."/>
            <person name="Wisniewski M."/>
            <person name="Droby S."/>
            <person name="Gonzalez-Candelas L."/>
            <person name="Gabaldon T."/>
        </authorList>
    </citation>
    <scope>NUCLEOTIDE SEQUENCE [LARGE SCALE GENOMIC DNA]</scope>
    <source>
        <strain evidence="3 4">MD-8</strain>
    </source>
</reference>
<dbReference type="RefSeq" id="XP_016600614.1">
    <property type="nucleotide sequence ID" value="XM_016744694.1"/>
</dbReference>
<keyword evidence="2" id="KW-1133">Transmembrane helix</keyword>
<comment type="caution">
    <text evidence="3">The sequence shown here is derived from an EMBL/GenBank/DDBJ whole genome shotgun (WGS) entry which is preliminary data.</text>
</comment>
<dbReference type="OrthoDB" id="4367116at2759"/>
<evidence type="ECO:0000313" key="3">
    <source>
        <dbReference type="EMBL" id="KGO59444.1"/>
    </source>
</evidence>
<gene>
    <name evidence="3" type="ORF">PEX2_074240</name>
</gene>
<proteinExistence type="predicted"/>
<dbReference type="AlphaFoldDB" id="A0A0A2I6J1"/>
<evidence type="ECO:0000256" key="2">
    <source>
        <dbReference type="SAM" id="Phobius"/>
    </source>
</evidence>